<dbReference type="Proteomes" id="UP000317650">
    <property type="component" value="Chromosome 4"/>
</dbReference>
<accession>A0A4S8KA70</accession>
<feature type="compositionally biased region" description="Low complexity" evidence="1">
    <location>
        <begin position="336"/>
        <end position="352"/>
    </location>
</feature>
<keyword evidence="3" id="KW-1185">Reference proteome</keyword>
<proteinExistence type="predicted"/>
<reference evidence="2 3" key="1">
    <citation type="journal article" date="2019" name="Nat. Plants">
        <title>Genome sequencing of Musa balbisiana reveals subgenome evolution and function divergence in polyploid bananas.</title>
        <authorList>
            <person name="Yao X."/>
        </authorList>
    </citation>
    <scope>NUCLEOTIDE SEQUENCE [LARGE SCALE GENOMIC DNA]</scope>
    <source>
        <strain evidence="3">cv. DH-PKW</strain>
        <tissue evidence="2">Leaves</tissue>
    </source>
</reference>
<dbReference type="EMBL" id="PYDT01000001">
    <property type="protein sequence ID" value="THU71908.1"/>
    <property type="molecule type" value="Genomic_DNA"/>
</dbReference>
<name>A0A4S8KA70_MUSBA</name>
<sequence length="376" mass="38933">MARWNAVMPITGTSFCHVHRSPCPFLDVAVPIHVATLAIGEGGRTMDGNFIEHLDDGTSQSFTCLLLLLLLVIASARPRLRPQLCSFSHHPMEDAAKGSVIPIYRREGGREGGERVKRSTGTGNCSTATALGPATCFSHAASASAAAAAVPDSRANTAGVASSLSSGHPNSTSCSIFRACCSASRLVLALMATTSASYAASVPRPSPRKYSRNSDTPIALSSPGCLNLPASASASSAKYRPSSSTIPAATISSTRRSSCSASAAASTSTHRKQHRYRSAPASFLVVRRGHPAANGLCRGSYLPAMAACMKELDPPATTGIRPRPAIPAMARAAITRNPAGSSSPAAGSSSPSKWCGTPQRSPSGILLVVMSRPRYT</sequence>
<organism evidence="2 3">
    <name type="scientific">Musa balbisiana</name>
    <name type="common">Banana</name>
    <dbReference type="NCBI Taxonomy" id="52838"/>
    <lineage>
        <taxon>Eukaryota</taxon>
        <taxon>Viridiplantae</taxon>
        <taxon>Streptophyta</taxon>
        <taxon>Embryophyta</taxon>
        <taxon>Tracheophyta</taxon>
        <taxon>Spermatophyta</taxon>
        <taxon>Magnoliopsida</taxon>
        <taxon>Liliopsida</taxon>
        <taxon>Zingiberales</taxon>
        <taxon>Musaceae</taxon>
        <taxon>Musa</taxon>
    </lineage>
</organism>
<evidence type="ECO:0000313" key="3">
    <source>
        <dbReference type="Proteomes" id="UP000317650"/>
    </source>
</evidence>
<protein>
    <submittedName>
        <fullName evidence="2">Uncharacterized protein</fullName>
    </submittedName>
</protein>
<evidence type="ECO:0000313" key="2">
    <source>
        <dbReference type="EMBL" id="THU71908.1"/>
    </source>
</evidence>
<evidence type="ECO:0000256" key="1">
    <source>
        <dbReference type="SAM" id="MobiDB-lite"/>
    </source>
</evidence>
<comment type="caution">
    <text evidence="2">The sequence shown here is derived from an EMBL/GenBank/DDBJ whole genome shotgun (WGS) entry which is preliminary data.</text>
</comment>
<gene>
    <name evidence="2" type="ORF">C4D60_Mb04t06480</name>
</gene>
<feature type="region of interest" description="Disordered" evidence="1">
    <location>
        <begin position="336"/>
        <end position="361"/>
    </location>
</feature>
<dbReference type="AlphaFoldDB" id="A0A4S8KA70"/>